<keyword evidence="3" id="KW-1185">Reference proteome</keyword>
<dbReference type="InterPro" id="IPR006342">
    <property type="entry name" value="FkbM_mtfrase"/>
</dbReference>
<dbReference type="PANTHER" id="PTHR34203:SF15">
    <property type="entry name" value="SLL1173 PROTEIN"/>
    <property type="match status" value="1"/>
</dbReference>
<organism evidence="2 3">
    <name type="scientific">Helicobacter ibis</name>
    <dbReference type="NCBI Taxonomy" id="2962633"/>
    <lineage>
        <taxon>Bacteria</taxon>
        <taxon>Pseudomonadati</taxon>
        <taxon>Campylobacterota</taxon>
        <taxon>Epsilonproteobacteria</taxon>
        <taxon>Campylobacterales</taxon>
        <taxon>Helicobacteraceae</taxon>
        <taxon>Helicobacter</taxon>
    </lineage>
</organism>
<keyword evidence="2" id="KW-0489">Methyltransferase</keyword>
<sequence>MNKNDILTIKVGSVSYKMYLPNKEVDAIQKILYAENRPFEHVLLEDMVSRLDKDSYVLDVGLNIGNHAMYLAAHGINVIGFEANKKLFCIAQESVKLNKFEKRVKIHNCGISNKEHKAYFDVEYVENMGAMSLSMGEKEGRESIQCKTLDSFNIKEKISAIKIDVEGMEAEVVGGGAI</sequence>
<accession>A0ABT4VE76</accession>
<evidence type="ECO:0000259" key="1">
    <source>
        <dbReference type="Pfam" id="PF05050"/>
    </source>
</evidence>
<dbReference type="GO" id="GO:0008168">
    <property type="term" value="F:methyltransferase activity"/>
    <property type="evidence" value="ECO:0007669"/>
    <property type="project" value="UniProtKB-KW"/>
</dbReference>
<protein>
    <submittedName>
        <fullName evidence="2">FkbM family methyltransferase</fullName>
    </submittedName>
</protein>
<dbReference type="PANTHER" id="PTHR34203">
    <property type="entry name" value="METHYLTRANSFERASE, FKBM FAMILY PROTEIN"/>
    <property type="match status" value="1"/>
</dbReference>
<keyword evidence="2" id="KW-0808">Transferase</keyword>
<dbReference type="Gene3D" id="3.40.50.150">
    <property type="entry name" value="Vaccinia Virus protein VP39"/>
    <property type="match status" value="1"/>
</dbReference>
<name>A0ABT4VE76_9HELI</name>
<dbReference type="SUPFAM" id="SSF53335">
    <property type="entry name" value="S-adenosyl-L-methionine-dependent methyltransferases"/>
    <property type="match status" value="1"/>
</dbReference>
<dbReference type="InterPro" id="IPR052514">
    <property type="entry name" value="SAM-dependent_MTase"/>
</dbReference>
<dbReference type="NCBIfam" id="TIGR01444">
    <property type="entry name" value="fkbM_fam"/>
    <property type="match status" value="1"/>
</dbReference>
<dbReference type="GO" id="GO:0032259">
    <property type="term" value="P:methylation"/>
    <property type="evidence" value="ECO:0007669"/>
    <property type="project" value="UniProtKB-KW"/>
</dbReference>
<dbReference type="EMBL" id="JAQHXR010000002">
    <property type="protein sequence ID" value="MDA3969002.1"/>
    <property type="molecule type" value="Genomic_DNA"/>
</dbReference>
<comment type="caution">
    <text evidence="2">The sequence shown here is derived from an EMBL/GenBank/DDBJ whole genome shotgun (WGS) entry which is preliminary data.</text>
</comment>
<proteinExistence type="predicted"/>
<gene>
    <name evidence="2" type="ORF">PF021_04845</name>
</gene>
<dbReference type="InterPro" id="IPR029063">
    <property type="entry name" value="SAM-dependent_MTases_sf"/>
</dbReference>
<evidence type="ECO:0000313" key="2">
    <source>
        <dbReference type="EMBL" id="MDA3969002.1"/>
    </source>
</evidence>
<evidence type="ECO:0000313" key="3">
    <source>
        <dbReference type="Proteomes" id="UP001210261"/>
    </source>
</evidence>
<feature type="domain" description="Methyltransferase FkbM" evidence="1">
    <location>
        <begin position="59"/>
        <end position="176"/>
    </location>
</feature>
<dbReference type="Proteomes" id="UP001210261">
    <property type="component" value="Unassembled WGS sequence"/>
</dbReference>
<dbReference type="Pfam" id="PF05050">
    <property type="entry name" value="Methyltransf_21"/>
    <property type="match status" value="1"/>
</dbReference>
<dbReference type="RefSeq" id="WP_271021293.1">
    <property type="nucleotide sequence ID" value="NZ_JAQHXR010000002.1"/>
</dbReference>
<reference evidence="2 3" key="1">
    <citation type="submission" date="2023-01" db="EMBL/GenBank/DDBJ databases">
        <title>Description of Helicobacter ibis sp. nov. isolated from faecal droppings of black-faced ibis (Theristicus melanopis).</title>
        <authorList>
            <person name="Lopez-Cantillo M."/>
            <person name="Vidal-Veuthey B."/>
            <person name="Mella A."/>
            <person name="De La Haba R."/>
            <person name="Collado L."/>
        </authorList>
    </citation>
    <scope>NUCLEOTIDE SEQUENCE [LARGE SCALE GENOMIC DNA]</scope>
    <source>
        <strain evidence="2 3">A82</strain>
    </source>
</reference>